<reference evidence="1 2" key="1">
    <citation type="submission" date="2020-06" db="EMBL/GenBank/DDBJ databases">
        <title>Complete Genome Sequence of Clostridium muelleri sp. nov. P21T, an Acid-Alcohol Producing Acetogen Isolated from Old Hay.</title>
        <authorList>
            <person name="Duncan K.E."/>
            <person name="Tanner R.S."/>
        </authorList>
    </citation>
    <scope>NUCLEOTIDE SEQUENCE [LARGE SCALE GENOMIC DNA]</scope>
    <source>
        <strain evidence="1 2">P21</strain>
    </source>
</reference>
<organism evidence="1 2">
    <name type="scientific">Clostridium muellerianum</name>
    <dbReference type="NCBI Taxonomy" id="2716538"/>
    <lineage>
        <taxon>Bacteria</taxon>
        <taxon>Bacillati</taxon>
        <taxon>Bacillota</taxon>
        <taxon>Clostridia</taxon>
        <taxon>Eubacteriales</taxon>
        <taxon>Clostridiaceae</taxon>
        <taxon>Clostridium</taxon>
    </lineage>
</organism>
<gene>
    <name evidence="1" type="ORF">HBE96_06670</name>
</gene>
<protein>
    <submittedName>
        <fullName evidence="1">Uncharacterized protein</fullName>
    </submittedName>
</protein>
<dbReference type="RefSeq" id="WP_169296978.1">
    <property type="nucleotide sequence ID" value="NZ_JABBNI010000012.1"/>
</dbReference>
<comment type="caution">
    <text evidence="1">The sequence shown here is derived from an EMBL/GenBank/DDBJ whole genome shotgun (WGS) entry which is preliminary data.</text>
</comment>
<keyword evidence="2" id="KW-1185">Reference proteome</keyword>
<accession>A0A7Y0EF88</accession>
<dbReference type="EMBL" id="JABBNI010000012">
    <property type="protein sequence ID" value="NMM62375.1"/>
    <property type="molecule type" value="Genomic_DNA"/>
</dbReference>
<proteinExistence type="predicted"/>
<name>A0A7Y0EF88_9CLOT</name>
<dbReference type="Proteomes" id="UP000537131">
    <property type="component" value="Unassembled WGS sequence"/>
</dbReference>
<sequence length="107" mass="12535">MEEIITTKYLIQDKSNILYTLNKTNIIQSSSQILDENNFKNNGFNDVAIITKNLLINKFGDLKDVKLLAYTDNSEKKDCRMIYNCNEYKPIDLLESEFEIMMLKDKI</sequence>
<dbReference type="AlphaFoldDB" id="A0A7Y0EF88"/>
<evidence type="ECO:0000313" key="2">
    <source>
        <dbReference type="Proteomes" id="UP000537131"/>
    </source>
</evidence>
<evidence type="ECO:0000313" key="1">
    <source>
        <dbReference type="EMBL" id="NMM62375.1"/>
    </source>
</evidence>